<dbReference type="GeneID" id="79136388"/>
<dbReference type="RefSeq" id="WP_013057845.1">
    <property type="nucleotide sequence ID" value="NZ_CAJCKP010000002.1"/>
</dbReference>
<dbReference type="Proteomes" id="UP001220217">
    <property type="component" value="Chromosome"/>
</dbReference>
<dbReference type="EMBL" id="CP118718">
    <property type="protein sequence ID" value="WEA42444.1"/>
    <property type="molecule type" value="Genomic_DNA"/>
</dbReference>
<reference evidence="3 7" key="6">
    <citation type="submission" date="2024-05" db="EMBL/GenBank/DDBJ databases">
        <authorList>
            <person name="Zheng X."/>
        </authorList>
    </citation>
    <scope>NUCLEOTIDE SEQUENCE [LARGE SCALE GENOMIC DNA]</scope>
    <source>
        <strain evidence="3 7">C4-10</strain>
    </source>
</reference>
<protein>
    <submittedName>
        <fullName evidence="1">Uncharacterized protein</fullName>
    </submittedName>
</protein>
<evidence type="ECO:0000313" key="4">
    <source>
        <dbReference type="EMBL" id="WEA42444.1"/>
    </source>
</evidence>
<proteinExistence type="predicted"/>
<dbReference type="Proteomes" id="UP001418804">
    <property type="component" value="Unassembled WGS sequence"/>
</dbReference>
<dbReference type="AlphaFoldDB" id="A0A7W3RD47"/>
<evidence type="ECO:0000313" key="1">
    <source>
        <dbReference type="EMBL" id="MBA9037489.1"/>
    </source>
</evidence>
<organism evidence="1 5">
    <name type="scientific">Priestia aryabhattai</name>
    <name type="common">Bacillus aryabhattai</name>
    <dbReference type="NCBI Taxonomy" id="412384"/>
    <lineage>
        <taxon>Bacteria</taxon>
        <taxon>Bacillati</taxon>
        <taxon>Bacillota</taxon>
        <taxon>Bacilli</taxon>
        <taxon>Bacillales</taxon>
        <taxon>Bacillaceae</taxon>
        <taxon>Priestia</taxon>
    </lineage>
</organism>
<dbReference type="Proteomes" id="UP001269400">
    <property type="component" value="Unassembled WGS sequence"/>
</dbReference>
<reference evidence="2" key="3">
    <citation type="submission" date="2022-12" db="EMBL/GenBank/DDBJ databases">
        <authorList>
            <person name="Dechsakulwatana C."/>
            <person name="Rungsihiranrut A."/>
            <person name="Muangchinda C."/>
            <person name="Ningthoujam R."/>
            <person name="Klankeo P."/>
            <person name="Pinyakong O."/>
        </authorList>
    </citation>
    <scope>NUCLEOTIDE SEQUENCE</scope>
    <source>
        <strain evidence="2">TL01-2</strain>
    </source>
</reference>
<name>A0A7W3RD47_PRIAR</name>
<reference evidence="4 6" key="4">
    <citation type="submission" date="2023-02" db="EMBL/GenBank/DDBJ databases">
        <title>Complete genome sequence of Priestia aryabhattai G5MAi6, a methanol-tolerant strain isolated from tap water in Hong Kong.</title>
        <authorList>
            <person name="Leung K.M."/>
            <person name="Lai G.K.K."/>
            <person name="Griffin S.D.J."/>
        </authorList>
    </citation>
    <scope>NUCLEOTIDE SEQUENCE [LARGE SCALE GENOMIC DNA]</scope>
    <source>
        <strain evidence="4 6">G5MAi6</strain>
    </source>
</reference>
<evidence type="ECO:0000313" key="7">
    <source>
        <dbReference type="Proteomes" id="UP001418804"/>
    </source>
</evidence>
<evidence type="ECO:0000313" key="6">
    <source>
        <dbReference type="Proteomes" id="UP001220217"/>
    </source>
</evidence>
<reference evidence="1 5" key="1">
    <citation type="submission" date="2020-08" db="EMBL/GenBank/DDBJ databases">
        <title>Functional genomics of gut bacteria from endangered species of beetles.</title>
        <authorList>
            <person name="Carlos-Shanley C."/>
        </authorList>
    </citation>
    <scope>NUCLEOTIDE SEQUENCE [LARGE SCALE GENOMIC DNA]</scope>
    <source>
        <strain evidence="1 5">S00060</strain>
    </source>
</reference>
<dbReference type="Proteomes" id="UP000543174">
    <property type="component" value="Unassembled WGS sequence"/>
</dbReference>
<evidence type="ECO:0000313" key="3">
    <source>
        <dbReference type="EMBL" id="MEN3154344.1"/>
    </source>
</evidence>
<evidence type="ECO:0000313" key="5">
    <source>
        <dbReference type="Proteomes" id="UP000543174"/>
    </source>
</evidence>
<reference evidence="2" key="2">
    <citation type="journal article" date="2022" name="J Environ Chem Eng">
        <title>Biodegradation of petroleum oil using a constructed nonpathogenic and heavy metal-tolerant bacterial consortium isolated from marine sponges.</title>
        <authorList>
            <person name="Dechsakulwatana C."/>
            <person name="Rungsihiranrut A."/>
            <person name="Muangchinda C."/>
            <person name="Ningthoujam R."/>
            <person name="Klankeo P."/>
            <person name="Pinyakong O."/>
        </authorList>
    </citation>
    <scope>NUCLEOTIDE SEQUENCE</scope>
    <source>
        <strain evidence="2">TL01-2</strain>
    </source>
</reference>
<dbReference type="EMBL" id="JACJHT010000001">
    <property type="protein sequence ID" value="MBA9037489.1"/>
    <property type="molecule type" value="Genomic_DNA"/>
</dbReference>
<accession>A0A7W3RD47</accession>
<reference evidence="3 7" key="5">
    <citation type="submission" date="2024-05" db="EMBL/GenBank/DDBJ databases">
        <title>The mechanism of isolation and screening of efficient mineral weathering bacteria priestia aryabhattai c4-10 with weathered biotite.</title>
        <authorList>
            <person name="Yang S."/>
        </authorList>
    </citation>
    <scope>NUCLEOTIDE SEQUENCE [LARGE SCALE GENOMIC DNA]</scope>
    <source>
        <strain evidence="3 7">C4-10</strain>
    </source>
</reference>
<sequence length="43" mass="5161">MNQSPHEKRKKRKQFVERLRLKGIKIELTKPRSHFSSLSLLKS</sequence>
<dbReference type="EMBL" id="JAPTGD010000001">
    <property type="protein sequence ID" value="MDU9691532.1"/>
    <property type="molecule type" value="Genomic_DNA"/>
</dbReference>
<dbReference type="EMBL" id="JBDIVD010000001">
    <property type="protein sequence ID" value="MEN3154344.1"/>
    <property type="molecule type" value="Genomic_DNA"/>
</dbReference>
<evidence type="ECO:0000313" key="2">
    <source>
        <dbReference type="EMBL" id="MDU9691532.1"/>
    </source>
</evidence>
<keyword evidence="5" id="KW-1185">Reference proteome</keyword>
<gene>
    <name evidence="3" type="ORF">ABDD91_15965</name>
    <name evidence="1" type="ORF">HNP21_000578</name>
    <name evidence="2" type="ORF">O0Q50_10165</name>
    <name evidence="4" type="ORF">PWO00_16575</name>
</gene>